<evidence type="ECO:0000313" key="1">
    <source>
        <dbReference type="EMBL" id="MDB6246258.1"/>
    </source>
</evidence>
<organism evidence="1 2">
    <name type="scientific">Lactobacillus amylovorus</name>
    <dbReference type="NCBI Taxonomy" id="1604"/>
    <lineage>
        <taxon>Bacteria</taxon>
        <taxon>Bacillati</taxon>
        <taxon>Bacillota</taxon>
        <taxon>Bacilli</taxon>
        <taxon>Lactobacillales</taxon>
        <taxon>Lactobacillaceae</taxon>
        <taxon>Lactobacillus</taxon>
    </lineage>
</organism>
<dbReference type="EMBL" id="JAOTHD010000005">
    <property type="protein sequence ID" value="MDB6246258.1"/>
    <property type="molecule type" value="Genomic_DNA"/>
</dbReference>
<sequence length="68" mass="7425">MSKNKRKNVVELTIKPEKDAEVEIDVNAALEDLGLTTERTDDATLLNKLGASIGYNSCSYNKPTQGRG</sequence>
<reference evidence="1" key="1">
    <citation type="journal article" date="2022" name="Microorganisms">
        <title>Antibiotic Susceptibility, Resistance Gene Determinants and Corresponding Genomic Regions in Lactobacillus amylovorus Isolates Derived from Wild Boars and Domestic Pigs.</title>
        <authorList>
            <person name="Moravkova M."/>
            <person name="Kostovova I."/>
            <person name="Kavanova K."/>
            <person name="Pechar R."/>
            <person name="Stanek S."/>
            <person name="Brychta A."/>
            <person name="Zeman M."/>
            <person name="Kubasova T."/>
        </authorList>
    </citation>
    <scope>NUCLEOTIDE SEQUENCE</scope>
    <source>
        <strain evidence="1">M597B</strain>
    </source>
</reference>
<comment type="caution">
    <text evidence="1">The sequence shown here is derived from an EMBL/GenBank/DDBJ whole genome shotgun (WGS) entry which is preliminary data.</text>
</comment>
<protein>
    <submittedName>
        <fullName evidence="1">Uncharacterized protein</fullName>
    </submittedName>
</protein>
<dbReference type="RefSeq" id="WP_103659008.1">
    <property type="nucleotide sequence ID" value="NZ_JAOTHC010000006.1"/>
</dbReference>
<name>A0AAW6B8K3_LACAM</name>
<gene>
    <name evidence="1" type="ORF">ODV14_02670</name>
</gene>
<proteinExistence type="predicted"/>
<dbReference type="AlphaFoldDB" id="A0AAW6B8K3"/>
<evidence type="ECO:0000313" key="2">
    <source>
        <dbReference type="Proteomes" id="UP001141961"/>
    </source>
</evidence>
<dbReference type="Proteomes" id="UP001141961">
    <property type="component" value="Unassembled WGS sequence"/>
</dbReference>
<accession>A0AAW6B8K3</accession>
<reference evidence="1" key="2">
    <citation type="submission" date="2022-10" db="EMBL/GenBank/DDBJ databases">
        <authorList>
            <person name="Kostovova I."/>
            <person name="Moravkova M."/>
            <person name="Pechar R."/>
        </authorList>
    </citation>
    <scope>NUCLEOTIDE SEQUENCE</scope>
    <source>
        <strain evidence="1">M597B</strain>
    </source>
</reference>